<name>A0A9W6EUX3_9FLAO</name>
<proteinExistence type="predicted"/>
<protein>
    <submittedName>
        <fullName evidence="1">Uncharacterized protein</fullName>
    </submittedName>
</protein>
<dbReference type="AlphaFoldDB" id="A0A9W6EUX3"/>
<evidence type="ECO:0000313" key="1">
    <source>
        <dbReference type="EMBL" id="GLB51847.1"/>
    </source>
</evidence>
<gene>
    <name evidence="1" type="ORF">NBRC110019_08860</name>
</gene>
<dbReference type="Gene3D" id="3.30.750.24">
    <property type="entry name" value="STAS domain"/>
    <property type="match status" value="1"/>
</dbReference>
<evidence type="ECO:0000313" key="2">
    <source>
        <dbReference type="Proteomes" id="UP001143545"/>
    </source>
</evidence>
<keyword evidence="2" id="KW-1185">Reference proteome</keyword>
<sequence>MIVTKSNNTSIVTNEKMTVTDFLAKLKESYNEIKNDHIIINLFSINKIGTSDILEFLPLSNEHRGKNKSFVIVATGIKYDEIPEELEIVPTLQEAHDIVEMEEIERDLDFEE</sequence>
<reference evidence="1" key="1">
    <citation type="submission" date="2022-07" db="EMBL/GenBank/DDBJ databases">
        <title>Taxonomy of Novel Oxalotrophic and Methylotrophic Bacteria.</title>
        <authorList>
            <person name="Sahin N."/>
            <person name="Tani A."/>
        </authorList>
    </citation>
    <scope>NUCLEOTIDE SEQUENCE</scope>
    <source>
        <strain evidence="1">AM327</strain>
    </source>
</reference>
<dbReference type="InterPro" id="IPR036513">
    <property type="entry name" value="STAS_dom_sf"/>
</dbReference>
<dbReference type="RefSeq" id="WP_281752812.1">
    <property type="nucleotide sequence ID" value="NZ_BRVP01000005.1"/>
</dbReference>
<dbReference type="EMBL" id="BRVP01000005">
    <property type="protein sequence ID" value="GLB51847.1"/>
    <property type="molecule type" value="Genomic_DNA"/>
</dbReference>
<accession>A0A9W6EUX3</accession>
<dbReference type="Proteomes" id="UP001143545">
    <property type="component" value="Unassembled WGS sequence"/>
</dbReference>
<organism evidence="1 2">
    <name type="scientific">Neptunitalea chrysea</name>
    <dbReference type="NCBI Taxonomy" id="1647581"/>
    <lineage>
        <taxon>Bacteria</taxon>
        <taxon>Pseudomonadati</taxon>
        <taxon>Bacteroidota</taxon>
        <taxon>Flavobacteriia</taxon>
        <taxon>Flavobacteriales</taxon>
        <taxon>Flavobacteriaceae</taxon>
        <taxon>Neptunitalea</taxon>
    </lineage>
</organism>
<comment type="caution">
    <text evidence="1">The sequence shown here is derived from an EMBL/GenBank/DDBJ whole genome shotgun (WGS) entry which is preliminary data.</text>
</comment>